<keyword evidence="5" id="KW-1133">Transmembrane helix</keyword>
<comment type="caution">
    <text evidence="10">The sequence shown here is derived from an EMBL/GenBank/DDBJ whole genome shotgun (WGS) entry which is preliminary data.</text>
</comment>
<dbReference type="InterPro" id="IPR005331">
    <property type="entry name" value="Sulfotransferase"/>
</dbReference>
<evidence type="ECO:0000256" key="9">
    <source>
        <dbReference type="RuleBase" id="RU364020"/>
    </source>
</evidence>
<evidence type="ECO:0000256" key="3">
    <source>
        <dbReference type="ARBA" id="ARBA00022679"/>
    </source>
</evidence>
<dbReference type="GO" id="GO:0016051">
    <property type="term" value="P:carbohydrate biosynthetic process"/>
    <property type="evidence" value="ECO:0007669"/>
    <property type="project" value="InterPro"/>
</dbReference>
<accession>A0A423STQ8</accession>
<evidence type="ECO:0000256" key="4">
    <source>
        <dbReference type="ARBA" id="ARBA00022692"/>
    </source>
</evidence>
<keyword evidence="4" id="KW-0812">Transmembrane</keyword>
<dbReference type="AlphaFoldDB" id="A0A423STQ8"/>
<dbReference type="EC" id="2.8.2.-" evidence="9"/>
<dbReference type="OrthoDB" id="2019940at2759"/>
<dbReference type="GO" id="GO:0008146">
    <property type="term" value="F:sulfotransferase activity"/>
    <property type="evidence" value="ECO:0007669"/>
    <property type="project" value="InterPro"/>
</dbReference>
<evidence type="ECO:0000313" key="11">
    <source>
        <dbReference type="Proteomes" id="UP000283509"/>
    </source>
</evidence>
<reference evidence="10 11" key="2">
    <citation type="submission" date="2019-01" db="EMBL/GenBank/DDBJ databases">
        <title>The decoding of complex shrimp genome reveals the adaptation for benthos swimmer, frequently molting mechanism and breeding impact on genome.</title>
        <authorList>
            <person name="Sun Y."/>
            <person name="Gao Y."/>
            <person name="Yu Y."/>
        </authorList>
    </citation>
    <scope>NUCLEOTIDE SEQUENCE [LARGE SCALE GENOMIC DNA]</scope>
    <source>
        <tissue evidence="10">Muscle</tissue>
    </source>
</reference>
<evidence type="ECO:0000256" key="2">
    <source>
        <dbReference type="ARBA" id="ARBA00006339"/>
    </source>
</evidence>
<dbReference type="GO" id="GO:0000139">
    <property type="term" value="C:Golgi membrane"/>
    <property type="evidence" value="ECO:0007669"/>
    <property type="project" value="UniProtKB-SubCell"/>
</dbReference>
<organism evidence="10 11">
    <name type="scientific">Penaeus vannamei</name>
    <name type="common">Whiteleg shrimp</name>
    <name type="synonym">Litopenaeus vannamei</name>
    <dbReference type="NCBI Taxonomy" id="6689"/>
    <lineage>
        <taxon>Eukaryota</taxon>
        <taxon>Metazoa</taxon>
        <taxon>Ecdysozoa</taxon>
        <taxon>Arthropoda</taxon>
        <taxon>Crustacea</taxon>
        <taxon>Multicrustacea</taxon>
        <taxon>Malacostraca</taxon>
        <taxon>Eumalacostraca</taxon>
        <taxon>Eucarida</taxon>
        <taxon>Decapoda</taxon>
        <taxon>Dendrobranchiata</taxon>
        <taxon>Penaeoidea</taxon>
        <taxon>Penaeidae</taxon>
        <taxon>Penaeus</taxon>
    </lineage>
</organism>
<proteinExistence type="inferred from homology"/>
<evidence type="ECO:0000256" key="1">
    <source>
        <dbReference type="ARBA" id="ARBA00004323"/>
    </source>
</evidence>
<keyword evidence="8 9" id="KW-0325">Glycoprotein</keyword>
<gene>
    <name evidence="10" type="ORF">C7M84_014354</name>
</gene>
<dbReference type="PANTHER" id="PTHR12137:SF63">
    <property type="entry name" value="CARBOHYDRATE SULFOTRANSFERASE"/>
    <property type="match status" value="1"/>
</dbReference>
<comment type="similarity">
    <text evidence="2 9">Belongs to the sulfotransferase 2 family.</text>
</comment>
<evidence type="ECO:0000313" key="10">
    <source>
        <dbReference type="EMBL" id="ROT67563.1"/>
    </source>
</evidence>
<keyword evidence="9" id="KW-0735">Signal-anchor</keyword>
<keyword evidence="3 9" id="KW-0808">Transferase</keyword>
<dbReference type="Proteomes" id="UP000283509">
    <property type="component" value="Unassembled WGS sequence"/>
</dbReference>
<evidence type="ECO:0000256" key="7">
    <source>
        <dbReference type="ARBA" id="ARBA00023136"/>
    </source>
</evidence>
<dbReference type="PANTHER" id="PTHR12137">
    <property type="entry name" value="CARBOHYDRATE SULFOTRANSFERASE"/>
    <property type="match status" value="1"/>
</dbReference>
<sequence length="474" mass="54258">MRLRVRLKSLAFLSLVSLCGVIYTFTGSHVGNWIWESDKPRRVARISADDLHTLRGYPWQAPAPATVGSSTSKLTLNDTLAHLPKGKTNPPCDRTCQFRRLREQTLVADAQIHSKGLLKNNNASKARVTPHMTGLAKVRESLKECDRACRIAKLKSTRLMRGGYSSRVRVENVTLPNSWTVTRELIDRLSARRSHVKEVCKKYELDRPSENYQPNAWEFLVNEEYGLVWCNVFKAASSTWFYNFNLLAGFSETELLHAKDTPIQLARKKYPRPTVDELHKAMNSTPQPLSFMIVRHPLQRLVSGYRDKILSGSRFYSKLARTIIKQYPELGPGETRERPKSWGVFGKNVPRSVVPSFPQFVQFLLDEAARGQKLDEHWTPMSQFCTPCLVNFDVFAKVETLEEDGNYIIFSAGIEDVIKPKRINRSRNEPTDAVADKFLCQLSQQQMKGLLQLYKYDLELFQYDASKYVNCTVT</sequence>
<protein>
    <recommendedName>
        <fullName evidence="9">Carbohydrate sulfotransferase</fullName>
        <ecNumber evidence="9">2.8.2.-</ecNumber>
    </recommendedName>
</protein>
<evidence type="ECO:0000256" key="6">
    <source>
        <dbReference type="ARBA" id="ARBA00023034"/>
    </source>
</evidence>
<dbReference type="InterPro" id="IPR018011">
    <property type="entry name" value="Carb_sulfotrans_8-10"/>
</dbReference>
<name>A0A423STQ8_PENVA</name>
<keyword evidence="6 9" id="KW-0333">Golgi apparatus</keyword>
<evidence type="ECO:0000256" key="8">
    <source>
        <dbReference type="ARBA" id="ARBA00023180"/>
    </source>
</evidence>
<dbReference type="EMBL" id="QCYY01002800">
    <property type="protein sequence ID" value="ROT67563.1"/>
    <property type="molecule type" value="Genomic_DNA"/>
</dbReference>
<evidence type="ECO:0000256" key="5">
    <source>
        <dbReference type="ARBA" id="ARBA00022989"/>
    </source>
</evidence>
<reference evidence="10 11" key="1">
    <citation type="submission" date="2018-04" db="EMBL/GenBank/DDBJ databases">
        <authorList>
            <person name="Zhang X."/>
            <person name="Yuan J."/>
            <person name="Li F."/>
            <person name="Xiang J."/>
        </authorList>
    </citation>
    <scope>NUCLEOTIDE SEQUENCE [LARGE SCALE GENOMIC DNA]</scope>
    <source>
        <tissue evidence="10">Muscle</tissue>
    </source>
</reference>
<keyword evidence="9" id="KW-0119">Carbohydrate metabolism</keyword>
<comment type="subcellular location">
    <subcellularLocation>
        <location evidence="1 9">Golgi apparatus membrane</location>
        <topology evidence="1 9">Single-pass type II membrane protein</topology>
    </subcellularLocation>
</comment>
<keyword evidence="11" id="KW-1185">Reference proteome</keyword>
<keyword evidence="7" id="KW-0472">Membrane</keyword>
<dbReference type="Pfam" id="PF03567">
    <property type="entry name" value="Sulfotransfer_2"/>
    <property type="match status" value="1"/>
</dbReference>